<feature type="region of interest" description="Disordered" evidence="3">
    <location>
        <begin position="264"/>
        <end position="296"/>
    </location>
</feature>
<evidence type="ECO:0000256" key="2">
    <source>
        <dbReference type="ARBA" id="ARBA00022723"/>
    </source>
</evidence>
<feature type="region of interest" description="Disordered" evidence="3">
    <location>
        <begin position="43"/>
        <end position="68"/>
    </location>
</feature>
<dbReference type="GO" id="GO:0046872">
    <property type="term" value="F:metal ion binding"/>
    <property type="evidence" value="ECO:0007669"/>
    <property type="project" value="UniProtKB-KW"/>
</dbReference>
<feature type="domain" description="DDE Tnp4" evidence="4">
    <location>
        <begin position="632"/>
        <end position="791"/>
    </location>
</feature>
<name>A0AAV4C928_9GAST</name>
<gene>
    <name evidence="6" type="ORF">PoB_005573100</name>
</gene>
<proteinExistence type="predicted"/>
<dbReference type="PANTHER" id="PTHR23080">
    <property type="entry name" value="THAP DOMAIN PROTEIN"/>
    <property type="match status" value="1"/>
</dbReference>
<feature type="region of interest" description="Disordered" evidence="3">
    <location>
        <begin position="98"/>
        <end position="117"/>
    </location>
</feature>
<feature type="compositionally biased region" description="Polar residues" evidence="3">
    <location>
        <begin position="375"/>
        <end position="394"/>
    </location>
</feature>
<feature type="compositionally biased region" description="Polar residues" evidence="3">
    <location>
        <begin position="267"/>
        <end position="284"/>
    </location>
</feature>
<feature type="region of interest" description="Disordered" evidence="3">
    <location>
        <begin position="375"/>
        <end position="395"/>
    </location>
</feature>
<dbReference type="InterPro" id="IPR027806">
    <property type="entry name" value="HARBI1_dom"/>
</dbReference>
<dbReference type="Pfam" id="PF13613">
    <property type="entry name" value="HTH_Tnp_4"/>
    <property type="match status" value="1"/>
</dbReference>
<keyword evidence="2" id="KW-0479">Metal-binding</keyword>
<dbReference type="AlphaFoldDB" id="A0AAV4C928"/>
<comment type="caution">
    <text evidence="6">The sequence shown here is derived from an EMBL/GenBank/DDBJ whole genome shotgun (WGS) entry which is preliminary data.</text>
</comment>
<evidence type="ECO:0000313" key="7">
    <source>
        <dbReference type="Proteomes" id="UP000735302"/>
    </source>
</evidence>
<feature type="domain" description="Transposase Helix-turn-helix" evidence="5">
    <location>
        <begin position="554"/>
        <end position="603"/>
    </location>
</feature>
<sequence>MEQESKLDVKPDIKFFFPEDKPNIPNIPVTAQIYPDSNEDRLRLPAKHAPSSSNVAATGNPHDSTKDNIASTCSHAVKDEKPCIAALRASVEAYSRNVANKDTRKRSDSSTEMSSLELPKDDACFVASTSILATRQESEMKQDIFSQLVMEETNDKHEKRQPENKQYSRFLEGPDWCGPVGSAGHVRKRTSPDRSIEQSLKIHLPKRQKRDGQVAVVATSSSDCQPENLLHVSSSSSLPSSSVLRTLLESPDFGPKAATSEWAMRSRTVTSTTLARQSSQTLSNMDKPKNTSKSRSVCLTEVSNQLINSNLRKKRVTSLLPLNFQTFRPGSELSLDLTPAHVTCPSSLPVFTHLLTLQSQSPEKTDEVNSISLTSSHNTVVTSPQPLTAQSSNPLPAPIQLLSTAEEANKPDCNENLPDFSALTSEQKEIVQMSPQSVQMSSQPISYIDIVPSPTTSGPPDIKSFLNVPKKYAQLEQSSVTRCKLCRAENVLTQHQSKRLCRSMFLDLVLKSDNNCFFYTGIPTLELFNQIFQWLGPSLCNLSQGNSSEVTRELDYKTEFVITLVKLRGGFDYQTLSVLFFISPNTARKIFSRWVQFLSDCFTPLIKWPSKEFCKKNLPTAFSEFPNTRAVLDCTEYLIDMPYLPVEQKMKSSNQNYRNTLKQLIAIMPTGAITFVSDVYTGSVSDVAILEKSGFLNLLEEEDGIMADGSFTTKRHLLLRNKGTLSIPVFSDGKPSGLNAIKRSQNIMVLRIHAGRAIRRMKTFRIISGAIRFRLRRSLNQITRIIAFLCNLQSPLVK</sequence>
<evidence type="ECO:0000313" key="6">
    <source>
        <dbReference type="EMBL" id="GFO29226.1"/>
    </source>
</evidence>
<evidence type="ECO:0000256" key="1">
    <source>
        <dbReference type="ARBA" id="ARBA00001968"/>
    </source>
</evidence>
<feature type="compositionally biased region" description="Basic and acidic residues" evidence="3">
    <location>
        <begin position="99"/>
        <end position="109"/>
    </location>
</feature>
<comment type="cofactor">
    <cofactor evidence="1">
        <name>a divalent metal cation</name>
        <dbReference type="ChEBI" id="CHEBI:60240"/>
    </cofactor>
</comment>
<accession>A0AAV4C928</accession>
<protein>
    <submittedName>
        <fullName evidence="6">Protein alp1-like</fullName>
    </submittedName>
</protein>
<organism evidence="6 7">
    <name type="scientific">Plakobranchus ocellatus</name>
    <dbReference type="NCBI Taxonomy" id="259542"/>
    <lineage>
        <taxon>Eukaryota</taxon>
        <taxon>Metazoa</taxon>
        <taxon>Spiralia</taxon>
        <taxon>Lophotrochozoa</taxon>
        <taxon>Mollusca</taxon>
        <taxon>Gastropoda</taxon>
        <taxon>Heterobranchia</taxon>
        <taxon>Euthyneura</taxon>
        <taxon>Panpulmonata</taxon>
        <taxon>Sacoglossa</taxon>
        <taxon>Placobranchoidea</taxon>
        <taxon>Plakobranchidae</taxon>
        <taxon>Plakobranchus</taxon>
    </lineage>
</organism>
<keyword evidence="7" id="KW-1185">Reference proteome</keyword>
<dbReference type="PANTHER" id="PTHR23080:SF133">
    <property type="entry name" value="SI:CH211-262I1.5-RELATED"/>
    <property type="match status" value="1"/>
</dbReference>
<dbReference type="Pfam" id="PF13359">
    <property type="entry name" value="DDE_Tnp_4"/>
    <property type="match status" value="1"/>
</dbReference>
<evidence type="ECO:0000256" key="3">
    <source>
        <dbReference type="SAM" id="MobiDB-lite"/>
    </source>
</evidence>
<dbReference type="Proteomes" id="UP000735302">
    <property type="component" value="Unassembled WGS sequence"/>
</dbReference>
<dbReference type="InterPro" id="IPR027805">
    <property type="entry name" value="Transposase_HTH_dom"/>
</dbReference>
<reference evidence="6 7" key="1">
    <citation type="journal article" date="2021" name="Elife">
        <title>Chloroplast acquisition without the gene transfer in kleptoplastic sea slugs, Plakobranchus ocellatus.</title>
        <authorList>
            <person name="Maeda T."/>
            <person name="Takahashi S."/>
            <person name="Yoshida T."/>
            <person name="Shimamura S."/>
            <person name="Takaki Y."/>
            <person name="Nagai Y."/>
            <person name="Toyoda A."/>
            <person name="Suzuki Y."/>
            <person name="Arimoto A."/>
            <person name="Ishii H."/>
            <person name="Satoh N."/>
            <person name="Nishiyama T."/>
            <person name="Hasebe M."/>
            <person name="Maruyama T."/>
            <person name="Minagawa J."/>
            <person name="Obokata J."/>
            <person name="Shigenobu S."/>
        </authorList>
    </citation>
    <scope>NUCLEOTIDE SEQUENCE [LARGE SCALE GENOMIC DNA]</scope>
</reference>
<dbReference type="EMBL" id="BLXT01006136">
    <property type="protein sequence ID" value="GFO29226.1"/>
    <property type="molecule type" value="Genomic_DNA"/>
</dbReference>
<evidence type="ECO:0000259" key="4">
    <source>
        <dbReference type="Pfam" id="PF13359"/>
    </source>
</evidence>
<evidence type="ECO:0000259" key="5">
    <source>
        <dbReference type="Pfam" id="PF13613"/>
    </source>
</evidence>